<name>T1HYI8_RHOPR</name>
<sequence>MDKNCNVMMRIGVIVLGKTVQFKNLHVNLQHVCSVELNKQTIVVPTDKAINLMPALTVIPGEPNLLIINFFAPNFYVIKIFLGKNTTVPDLEEKSWDPKKIQWYMQRIIQKIPPGCLTVRLNRDGSWYPVTTNK</sequence>
<accession>T1HYI8</accession>
<dbReference type="AlphaFoldDB" id="T1HYI8"/>
<dbReference type="VEuPathDB" id="VectorBase:RPRC009108"/>
<proteinExistence type="predicted"/>
<dbReference type="EnsemblMetazoa" id="RPRC009108-RA">
    <property type="protein sequence ID" value="RPRC009108-PA"/>
    <property type="gene ID" value="RPRC009108"/>
</dbReference>
<dbReference type="InParanoid" id="T1HYI8"/>
<evidence type="ECO:0000313" key="1">
    <source>
        <dbReference type="EnsemblMetazoa" id="RPRC009108-PA"/>
    </source>
</evidence>
<reference evidence="1" key="1">
    <citation type="submission" date="2015-05" db="UniProtKB">
        <authorList>
            <consortium name="EnsemblMetazoa"/>
        </authorList>
    </citation>
    <scope>IDENTIFICATION</scope>
</reference>
<organism evidence="1 2">
    <name type="scientific">Rhodnius prolixus</name>
    <name type="common">Triatomid bug</name>
    <dbReference type="NCBI Taxonomy" id="13249"/>
    <lineage>
        <taxon>Eukaryota</taxon>
        <taxon>Metazoa</taxon>
        <taxon>Ecdysozoa</taxon>
        <taxon>Arthropoda</taxon>
        <taxon>Hexapoda</taxon>
        <taxon>Insecta</taxon>
        <taxon>Pterygota</taxon>
        <taxon>Neoptera</taxon>
        <taxon>Paraneoptera</taxon>
        <taxon>Hemiptera</taxon>
        <taxon>Heteroptera</taxon>
        <taxon>Panheteroptera</taxon>
        <taxon>Cimicomorpha</taxon>
        <taxon>Reduviidae</taxon>
        <taxon>Triatominae</taxon>
        <taxon>Rhodnius</taxon>
    </lineage>
</organism>
<evidence type="ECO:0000313" key="2">
    <source>
        <dbReference type="Proteomes" id="UP000015103"/>
    </source>
</evidence>
<dbReference type="EMBL" id="ACPB03020118">
    <property type="status" value="NOT_ANNOTATED_CDS"/>
    <property type="molecule type" value="Genomic_DNA"/>
</dbReference>
<dbReference type="HOGENOM" id="CLU_1898802_0_0_1"/>
<dbReference type="Proteomes" id="UP000015103">
    <property type="component" value="Unassembled WGS sequence"/>
</dbReference>
<protein>
    <submittedName>
        <fullName evidence="1">Uncharacterized protein</fullName>
    </submittedName>
</protein>
<keyword evidence="2" id="KW-1185">Reference proteome</keyword>